<dbReference type="AlphaFoldDB" id="A0A1E4TM01"/>
<gene>
    <name evidence="2" type="ORF">CANCADRAFT_67704</name>
</gene>
<keyword evidence="3" id="KW-1185">Reference proteome</keyword>
<name>A0A1E4TM01_9ASCO</name>
<evidence type="ECO:0000313" key="2">
    <source>
        <dbReference type="EMBL" id="ODV92769.1"/>
    </source>
</evidence>
<organism evidence="2 3">
    <name type="scientific">Tortispora caseinolytica NRRL Y-17796</name>
    <dbReference type="NCBI Taxonomy" id="767744"/>
    <lineage>
        <taxon>Eukaryota</taxon>
        <taxon>Fungi</taxon>
        <taxon>Dikarya</taxon>
        <taxon>Ascomycota</taxon>
        <taxon>Saccharomycotina</taxon>
        <taxon>Trigonopsidomycetes</taxon>
        <taxon>Trigonopsidales</taxon>
        <taxon>Trigonopsidaceae</taxon>
        <taxon>Tortispora</taxon>
    </lineage>
</organism>
<dbReference type="OrthoDB" id="5431386at2759"/>
<feature type="region of interest" description="Disordered" evidence="1">
    <location>
        <begin position="23"/>
        <end position="121"/>
    </location>
</feature>
<evidence type="ECO:0000256" key="1">
    <source>
        <dbReference type="SAM" id="MobiDB-lite"/>
    </source>
</evidence>
<sequence length="184" mass="20349">MSSKNNDIDLILSEVESRAAQIAPALRRADQRQVSRNARPTRSRFSSVHASSFARMDSLTSHYAAKRPRRPLPQPSQIPHSCMNEVLSKDSVNARGKRETDTDSTPSKRRKLGNNDSSLGSLSQSAVNKIASVPIPASPIKFNFSPAFQTASRSLEDRKLLQPKPLSSRKIRRPGSHRTKPPAN</sequence>
<feature type="compositionally biased region" description="Basic residues" evidence="1">
    <location>
        <begin position="167"/>
        <end position="184"/>
    </location>
</feature>
<dbReference type="EMBL" id="KV453841">
    <property type="protein sequence ID" value="ODV92769.1"/>
    <property type="molecule type" value="Genomic_DNA"/>
</dbReference>
<feature type="region of interest" description="Disordered" evidence="1">
    <location>
        <begin position="153"/>
        <end position="184"/>
    </location>
</feature>
<accession>A0A1E4TM01</accession>
<dbReference type="Proteomes" id="UP000095023">
    <property type="component" value="Unassembled WGS sequence"/>
</dbReference>
<proteinExistence type="predicted"/>
<protein>
    <submittedName>
        <fullName evidence="2">Uncharacterized protein</fullName>
    </submittedName>
</protein>
<feature type="compositionally biased region" description="Polar residues" evidence="1">
    <location>
        <begin position="34"/>
        <end position="50"/>
    </location>
</feature>
<evidence type="ECO:0000313" key="3">
    <source>
        <dbReference type="Proteomes" id="UP000095023"/>
    </source>
</evidence>
<reference evidence="3" key="1">
    <citation type="submission" date="2016-02" db="EMBL/GenBank/DDBJ databases">
        <title>Comparative genomics of biotechnologically important yeasts.</title>
        <authorList>
            <consortium name="DOE Joint Genome Institute"/>
            <person name="Riley R."/>
            <person name="Haridas S."/>
            <person name="Wolfe K.H."/>
            <person name="Lopes M.R."/>
            <person name="Hittinger C.T."/>
            <person name="Goker M."/>
            <person name="Salamov A."/>
            <person name="Wisecaver J."/>
            <person name="Long T.M."/>
            <person name="Aerts A.L."/>
            <person name="Barry K."/>
            <person name="Choi C."/>
            <person name="Clum A."/>
            <person name="Coughlan A.Y."/>
            <person name="Deshpande S."/>
            <person name="Douglass A.P."/>
            <person name="Hanson S.J."/>
            <person name="Klenk H.-P."/>
            <person name="Labutti K."/>
            <person name="Lapidus A."/>
            <person name="Lindquist E."/>
            <person name="Lipzen A."/>
            <person name="Meier-Kolthoff J.P."/>
            <person name="Ohm R.A."/>
            <person name="Otillar R.P."/>
            <person name="Pangilinan J."/>
            <person name="Peng Y."/>
            <person name="Rokas A."/>
            <person name="Rosa C.A."/>
            <person name="Scheuner C."/>
            <person name="Sibirny A.A."/>
            <person name="Slot J.C."/>
            <person name="Stielow J.B."/>
            <person name="Sun H."/>
            <person name="Kurtzman C.P."/>
            <person name="Blackwell M."/>
            <person name="Jeffries T.W."/>
            <person name="Grigoriev I.V."/>
        </authorList>
    </citation>
    <scope>NUCLEOTIDE SEQUENCE [LARGE SCALE GENOMIC DNA]</scope>
    <source>
        <strain evidence="3">NRRL Y-17796</strain>
    </source>
</reference>